<evidence type="ECO:0000313" key="10">
    <source>
        <dbReference type="EMBL" id="MDT0687708.1"/>
    </source>
</evidence>
<keyword evidence="10" id="KW-0489">Methyltransferase</keyword>
<feature type="domain" description="PAS" evidence="6">
    <location>
        <begin position="994"/>
        <end position="1064"/>
    </location>
</feature>
<evidence type="ECO:0000259" key="6">
    <source>
        <dbReference type="PROSITE" id="PS50112"/>
    </source>
</evidence>
<keyword evidence="11" id="KW-1185">Reference proteome</keyword>
<dbReference type="Gene3D" id="3.40.50.150">
    <property type="entry name" value="Vaccinia Virus protein VP39"/>
    <property type="match status" value="1"/>
</dbReference>
<feature type="domain" description="CheB-type methylesterase" evidence="8">
    <location>
        <begin position="22"/>
        <end position="207"/>
    </location>
</feature>
<dbReference type="Gene3D" id="3.40.50.180">
    <property type="entry name" value="Methylesterase CheB, C-terminal domain"/>
    <property type="match status" value="1"/>
</dbReference>
<evidence type="ECO:0000256" key="4">
    <source>
        <dbReference type="SAM" id="MobiDB-lite"/>
    </source>
</evidence>
<evidence type="ECO:0000259" key="8">
    <source>
        <dbReference type="PROSITE" id="PS50122"/>
    </source>
</evidence>
<dbReference type="Gene3D" id="3.30.565.10">
    <property type="entry name" value="Histidine kinase-like ATPase, C-terminal domain"/>
    <property type="match status" value="1"/>
</dbReference>
<dbReference type="Pfam" id="PF02518">
    <property type="entry name" value="HATPase_c"/>
    <property type="match status" value="1"/>
</dbReference>
<dbReference type="InterPro" id="IPR022641">
    <property type="entry name" value="CheR_N"/>
</dbReference>
<dbReference type="InterPro" id="IPR000700">
    <property type="entry name" value="PAS-assoc_C"/>
</dbReference>
<dbReference type="InterPro" id="IPR050903">
    <property type="entry name" value="Bact_Chemotaxis_MeTrfase"/>
</dbReference>
<dbReference type="SUPFAM" id="SSF47757">
    <property type="entry name" value="Chemotaxis receptor methyltransferase CheR, N-terminal domain"/>
    <property type="match status" value="1"/>
</dbReference>
<name>A0ABU3DVG1_9FLAO</name>
<dbReference type="GO" id="GO:0032259">
    <property type="term" value="P:methylation"/>
    <property type="evidence" value="ECO:0007669"/>
    <property type="project" value="UniProtKB-KW"/>
</dbReference>
<dbReference type="Pfam" id="PF03705">
    <property type="entry name" value="CheR_N"/>
    <property type="match status" value="1"/>
</dbReference>
<proteinExistence type="predicted"/>
<dbReference type="InterPro" id="IPR000014">
    <property type="entry name" value="PAS"/>
</dbReference>
<feature type="domain" description="PAS" evidence="6">
    <location>
        <begin position="868"/>
        <end position="938"/>
    </location>
</feature>
<dbReference type="InterPro" id="IPR029063">
    <property type="entry name" value="SAM-dependent_MTases_sf"/>
</dbReference>
<protein>
    <recommendedName>
        <fullName evidence="2">histidine kinase</fullName>
        <ecNumber evidence="2">2.7.13.3</ecNumber>
    </recommendedName>
</protein>
<dbReference type="InterPro" id="IPR000673">
    <property type="entry name" value="Sig_transdc_resp-reg_Me-estase"/>
</dbReference>
<keyword evidence="3" id="KW-0145">Chemotaxis</keyword>
<dbReference type="PROSITE" id="PS50122">
    <property type="entry name" value="CHEB"/>
    <property type="match status" value="1"/>
</dbReference>
<dbReference type="PANTHER" id="PTHR24422">
    <property type="entry name" value="CHEMOTAXIS PROTEIN METHYLTRANSFERASE"/>
    <property type="match status" value="1"/>
</dbReference>
<dbReference type="RefSeq" id="WP_311500982.1">
    <property type="nucleotide sequence ID" value="NZ_JAVRHN010000013.1"/>
</dbReference>
<dbReference type="InterPro" id="IPR022642">
    <property type="entry name" value="CheR_C"/>
</dbReference>
<dbReference type="SUPFAM" id="SSF55874">
    <property type="entry name" value="ATPase domain of HSP90 chaperone/DNA topoisomerase II/histidine kinase"/>
    <property type="match status" value="1"/>
</dbReference>
<dbReference type="InterPro" id="IPR035909">
    <property type="entry name" value="CheB_C"/>
</dbReference>
<dbReference type="InterPro" id="IPR035965">
    <property type="entry name" value="PAS-like_dom_sf"/>
</dbReference>
<dbReference type="InterPro" id="IPR001610">
    <property type="entry name" value="PAC"/>
</dbReference>
<feature type="domain" description="CheR-type methyltransferase" evidence="9">
    <location>
        <begin position="225"/>
        <end position="483"/>
    </location>
</feature>
<evidence type="ECO:0000259" key="5">
    <source>
        <dbReference type="PROSITE" id="PS50109"/>
    </source>
</evidence>
<dbReference type="InterPro" id="IPR036097">
    <property type="entry name" value="HisK_dim/P_sf"/>
</dbReference>
<dbReference type="EMBL" id="JAVRHN010000013">
    <property type="protein sequence ID" value="MDT0687708.1"/>
    <property type="molecule type" value="Genomic_DNA"/>
</dbReference>
<gene>
    <name evidence="10" type="ORF">RM541_15170</name>
</gene>
<dbReference type="Pfam" id="PF08447">
    <property type="entry name" value="PAS_3"/>
    <property type="match status" value="2"/>
</dbReference>
<comment type="caution">
    <text evidence="10">The sequence shown here is derived from an EMBL/GenBank/DDBJ whole genome shotgun (WGS) entry which is preliminary data.</text>
</comment>
<dbReference type="SUPFAM" id="SSF52738">
    <property type="entry name" value="Methylesterase CheB, C-terminal domain"/>
    <property type="match status" value="1"/>
</dbReference>
<feature type="compositionally biased region" description="Polar residues" evidence="4">
    <location>
        <begin position="686"/>
        <end position="699"/>
    </location>
</feature>
<dbReference type="InterPro" id="IPR000780">
    <property type="entry name" value="CheR_MeTrfase"/>
</dbReference>
<dbReference type="PROSITE" id="PS50113">
    <property type="entry name" value="PAC"/>
    <property type="match status" value="2"/>
</dbReference>
<keyword evidence="10" id="KW-0808">Transferase</keyword>
<dbReference type="PROSITE" id="PS50109">
    <property type="entry name" value="HIS_KIN"/>
    <property type="match status" value="1"/>
</dbReference>
<feature type="active site" evidence="3">
    <location>
        <position position="149"/>
    </location>
</feature>
<dbReference type="NCBIfam" id="TIGR00229">
    <property type="entry name" value="sensory_box"/>
    <property type="match status" value="3"/>
</dbReference>
<dbReference type="SMART" id="SM00091">
    <property type="entry name" value="PAS"/>
    <property type="match status" value="3"/>
</dbReference>
<dbReference type="CDD" id="cd16434">
    <property type="entry name" value="CheB-CheR_fusion"/>
    <property type="match status" value="1"/>
</dbReference>
<evidence type="ECO:0000313" key="11">
    <source>
        <dbReference type="Proteomes" id="UP001253848"/>
    </source>
</evidence>
<evidence type="ECO:0000259" key="9">
    <source>
        <dbReference type="PROSITE" id="PS50123"/>
    </source>
</evidence>
<dbReference type="GO" id="GO:0008168">
    <property type="term" value="F:methyltransferase activity"/>
    <property type="evidence" value="ECO:0007669"/>
    <property type="project" value="UniProtKB-KW"/>
</dbReference>
<dbReference type="SMART" id="SM00138">
    <property type="entry name" value="MeTrc"/>
    <property type="match status" value="1"/>
</dbReference>
<dbReference type="SUPFAM" id="SSF53335">
    <property type="entry name" value="S-adenosyl-L-methionine-dependent methyltransferases"/>
    <property type="match status" value="1"/>
</dbReference>
<dbReference type="InterPro" id="IPR003661">
    <property type="entry name" value="HisK_dim/P_dom"/>
</dbReference>
<dbReference type="Gene3D" id="3.30.450.20">
    <property type="entry name" value="PAS domain"/>
    <property type="match status" value="3"/>
</dbReference>
<dbReference type="PRINTS" id="PR00996">
    <property type="entry name" value="CHERMTFRASE"/>
</dbReference>
<dbReference type="SMART" id="SM00388">
    <property type="entry name" value="HisKA"/>
    <property type="match status" value="1"/>
</dbReference>
<dbReference type="PROSITE" id="PS50112">
    <property type="entry name" value="PAS"/>
    <property type="match status" value="2"/>
</dbReference>
<dbReference type="InterPro" id="IPR005467">
    <property type="entry name" value="His_kinase_dom"/>
</dbReference>
<dbReference type="EC" id="2.7.13.3" evidence="2"/>
<dbReference type="CDD" id="cd00130">
    <property type="entry name" value="PAS"/>
    <property type="match status" value="2"/>
</dbReference>
<evidence type="ECO:0000256" key="2">
    <source>
        <dbReference type="ARBA" id="ARBA00012438"/>
    </source>
</evidence>
<dbReference type="InterPro" id="IPR036890">
    <property type="entry name" value="HATPase_C_sf"/>
</dbReference>
<sequence>MSQENKKSSIESLKRSENNFPVVGIGASAGGLAAFKEFIQAIPKDSGMAYVLVQHLDPNHESLLPELLQKCSELPILEISNDLTVKSDHIYIIPTNKMLMSNDGKLELSPRPQKAGAVKNLPIDLFFKSLAEVHQEQSIGVILTGNGADGTAGFRAIKNNGGITFAQSEDTAEYPSMPRCAIEEGVVDFILSPREMPAKILEVVENFYGINGNEKQLENEDVDVYKQILALLRIRKGIDFTYYKQTTIRRRILRRMALSGKKEPADYLKFLREHKHEQGVLQQDLLIPVTEFFRDEEIFNRLSSTVFPKILKDKSREEAVRIWVAGCSTGQEVYSIAICLHEFMEENKSSAKVQIFGTDISDPAIGKARNGIYKKSEMENLSPQRVDRFFNKVDSKYQIKKEVREMCIFSLHNFLKDPPFGKMDIIACRNVLIYLQPYLQKKALTTFHYALNINGYLLLGKSETTGNAPDLFIPSEKNHKIFKPRERPGKFMQVASQRKEENFREFSRNRKAENAQTDFQRTADEVILSRYTPAGVVIDEAMDIVHFRGRTGIYLEPQSGKPNLNLLRMAKPGLSFELRSIIHHAKKENESVIRENIPIPEGNGQRIISIEAIPLPNLAEPYYLVLFHDPLAQPVVSGYRKVVEKISSEEPKEDEKDLLIYQLEKELAQAREDMRSITEDQEATNEELQSANEELQSGSEELQTLNEELETSKEELQSTNEELTSLNQELLSMNKNLTTARNFAVDIFQTVREPWLVLDSNLRIKSANNVFYKTFRTSEAEIENKSVLNLGRKEGSLFEMEGLLKKVLTEKSVISNYEITREFPVIGERTMLINAREIVREEGGEKLILLVFGDITDKKLVEKSLEKSEIKFKLLVETLPQLIWIADATGQPEFFNAKWKEFTGATDADIEGDRWQDFVHPNDRQRVSEHWSKCVKTGEPFSIEYNLKDKEGNYNWFLAKALPLFSTDGEIMKWFGSNTNIQIHKEAENALIRSSSQFRQFTEFMPEKVSNADPSGKVIYFNKSWENYSGWTREELVEKGWANLVHPDDVKNSIEKWNKSVSTGEELELEMRLRDRQGEYRWHMTRAIAIKDEEGNVKQWIGATTEIEKFKEEERRKEGFLQLVSHELKTPVTSIKGYVQLLLNMLQQENKTLESLPLEPSLKRIDEQIIRLTRLISEMLDISRIEENKLDLRKETFDINEFVEETVQDILRTEIDHQINIQHEFKCKIKADKDRIGQVLINLITNAVKYSPDNKEIEILLFESEDHKAAISISDKGIGISKRDQKEIFKRFHRVEGKNEDTYAGLGIGLFLAQEILERHGGSLTVESELGQGSIFTFTLPYDAENCS</sequence>
<dbReference type="Gene3D" id="1.10.287.130">
    <property type="match status" value="1"/>
</dbReference>
<dbReference type="SMART" id="SM00086">
    <property type="entry name" value="PAC"/>
    <property type="match status" value="3"/>
</dbReference>
<evidence type="ECO:0000259" key="7">
    <source>
        <dbReference type="PROSITE" id="PS50113"/>
    </source>
</evidence>
<dbReference type="PANTHER" id="PTHR24422:SF27">
    <property type="entry name" value="PROTEIN-GLUTAMATE O-METHYLTRANSFERASE"/>
    <property type="match status" value="1"/>
</dbReference>
<organism evidence="10 11">
    <name type="scientific">Autumnicola psychrophila</name>
    <dbReference type="NCBI Taxonomy" id="3075592"/>
    <lineage>
        <taxon>Bacteria</taxon>
        <taxon>Pseudomonadati</taxon>
        <taxon>Bacteroidota</taxon>
        <taxon>Flavobacteriia</taxon>
        <taxon>Flavobacteriales</taxon>
        <taxon>Flavobacteriaceae</taxon>
        <taxon>Autumnicola</taxon>
    </lineage>
</organism>
<comment type="catalytic activity">
    <reaction evidence="1">
        <text>ATP + protein L-histidine = ADP + protein N-phospho-L-histidine.</text>
        <dbReference type="EC" id="2.7.13.3"/>
    </reaction>
</comment>
<feature type="active site" evidence="3">
    <location>
        <position position="28"/>
    </location>
</feature>
<dbReference type="Proteomes" id="UP001253848">
    <property type="component" value="Unassembled WGS sequence"/>
</dbReference>
<dbReference type="SUPFAM" id="SSF55785">
    <property type="entry name" value="PYP-like sensor domain (PAS domain)"/>
    <property type="match status" value="3"/>
</dbReference>
<dbReference type="InterPro" id="IPR013655">
    <property type="entry name" value="PAS_fold_3"/>
</dbReference>
<feature type="domain" description="PAC" evidence="7">
    <location>
        <begin position="1067"/>
        <end position="1119"/>
    </location>
</feature>
<dbReference type="PROSITE" id="PS50123">
    <property type="entry name" value="CHER"/>
    <property type="match status" value="1"/>
</dbReference>
<accession>A0ABU3DVG1</accession>
<feature type="active site" evidence="3">
    <location>
        <position position="55"/>
    </location>
</feature>
<reference evidence="10 11" key="1">
    <citation type="submission" date="2023-09" db="EMBL/GenBank/DDBJ databases">
        <authorList>
            <person name="Rey-Velasco X."/>
        </authorList>
    </citation>
    <scope>NUCLEOTIDE SEQUENCE [LARGE SCALE GENOMIC DNA]</scope>
    <source>
        <strain evidence="10 11">F225</strain>
    </source>
</reference>
<keyword evidence="3" id="KW-0378">Hydrolase</keyword>
<dbReference type="SUPFAM" id="SSF47384">
    <property type="entry name" value="Homodimeric domain of signal transducing histidine kinase"/>
    <property type="match status" value="1"/>
</dbReference>
<dbReference type="SMART" id="SM00387">
    <property type="entry name" value="HATPase_c"/>
    <property type="match status" value="1"/>
</dbReference>
<dbReference type="CDD" id="cd00082">
    <property type="entry name" value="HisKA"/>
    <property type="match status" value="1"/>
</dbReference>
<feature type="domain" description="PAC" evidence="7">
    <location>
        <begin position="941"/>
        <end position="993"/>
    </location>
</feature>
<dbReference type="Pfam" id="PF01739">
    <property type="entry name" value="CheR"/>
    <property type="match status" value="1"/>
</dbReference>
<dbReference type="Pfam" id="PF01339">
    <property type="entry name" value="CheB_methylest"/>
    <property type="match status" value="1"/>
</dbReference>
<dbReference type="Pfam" id="PF00512">
    <property type="entry name" value="HisKA"/>
    <property type="match status" value="1"/>
</dbReference>
<evidence type="ECO:0000256" key="3">
    <source>
        <dbReference type="PROSITE-ProRule" id="PRU00050"/>
    </source>
</evidence>
<feature type="domain" description="Histidine kinase" evidence="5">
    <location>
        <begin position="1123"/>
        <end position="1344"/>
    </location>
</feature>
<feature type="region of interest" description="Disordered" evidence="4">
    <location>
        <begin position="671"/>
        <end position="712"/>
    </location>
</feature>
<evidence type="ECO:0000256" key="1">
    <source>
        <dbReference type="ARBA" id="ARBA00000085"/>
    </source>
</evidence>
<dbReference type="InterPro" id="IPR003594">
    <property type="entry name" value="HATPase_dom"/>
</dbReference>